<dbReference type="SUPFAM" id="SSF56349">
    <property type="entry name" value="DNA breaking-rejoining enzymes"/>
    <property type="match status" value="1"/>
</dbReference>
<dbReference type="InterPro" id="IPR011010">
    <property type="entry name" value="DNA_brk_join_enz"/>
</dbReference>
<comment type="caution">
    <text evidence="2">The sequence shown here is derived from an EMBL/GenBank/DDBJ whole genome shotgun (WGS) entry which is preliminary data.</text>
</comment>
<evidence type="ECO:0000313" key="2">
    <source>
        <dbReference type="EMBL" id="GES09386.1"/>
    </source>
</evidence>
<dbReference type="GO" id="GO:0015074">
    <property type="term" value="P:DNA integration"/>
    <property type="evidence" value="ECO:0007669"/>
    <property type="project" value="InterPro"/>
</dbReference>
<organism evidence="2 3">
    <name type="scientific">Acrocarpospora macrocephala</name>
    <dbReference type="NCBI Taxonomy" id="150177"/>
    <lineage>
        <taxon>Bacteria</taxon>
        <taxon>Bacillati</taxon>
        <taxon>Actinomycetota</taxon>
        <taxon>Actinomycetes</taxon>
        <taxon>Streptosporangiales</taxon>
        <taxon>Streptosporangiaceae</taxon>
        <taxon>Acrocarpospora</taxon>
    </lineage>
</organism>
<accession>A0A5M3WL60</accession>
<reference evidence="2 3" key="1">
    <citation type="submission" date="2019-10" db="EMBL/GenBank/DDBJ databases">
        <title>Whole genome shotgun sequence of Acrocarpospora macrocephala NBRC 16266.</title>
        <authorList>
            <person name="Ichikawa N."/>
            <person name="Kimura A."/>
            <person name="Kitahashi Y."/>
            <person name="Komaki H."/>
            <person name="Oguchi A."/>
        </authorList>
    </citation>
    <scope>NUCLEOTIDE SEQUENCE [LARGE SCALE GENOMIC DNA]</scope>
    <source>
        <strain evidence="2 3">NBRC 16266</strain>
    </source>
</reference>
<gene>
    <name evidence="2" type="ORF">Amac_029820</name>
</gene>
<dbReference type="GO" id="GO:0003677">
    <property type="term" value="F:DNA binding"/>
    <property type="evidence" value="ECO:0007669"/>
    <property type="project" value="InterPro"/>
</dbReference>
<dbReference type="Proteomes" id="UP000331127">
    <property type="component" value="Unassembled WGS sequence"/>
</dbReference>
<dbReference type="EMBL" id="BLAE01000015">
    <property type="protein sequence ID" value="GES09386.1"/>
    <property type="molecule type" value="Genomic_DNA"/>
</dbReference>
<dbReference type="InterPro" id="IPR013762">
    <property type="entry name" value="Integrase-like_cat_sf"/>
</dbReference>
<sequence length="530" mass="58551">MAGRIRADTPIGSCPGCFSWGFSYGSQSYCRACYDFVRRYRSRECEGCDRIIAIKKGYCRLCWLQAGLTATGGRRLALEDFKPAGCWQLSLAGMNRLGNTGPAPQISAAEPALILDPAIGTQLELRAPGESRHFDARHWVAATIVNDALSQTRRIAAELAETRGWNSRIVIETGRALAVVLADHQAGDLIAWSGLSATLHSRDLSVTRTAQILDLAGLLDDDRISSFAALRRERLQLLPSPMAADVEHWLLTRSKGGPRSRPRNEHTVRMNLNRVHPLLLDWAGQDYLHLREVTATDVVAATEFLPSTRRRQTLTALRSLFGHCKKTGRIFRDPTRGVHDGQRPLILIQPLRPEEIDQATAAALTPAARLALALAAVHAARPKTIRELHLDDVDLGNRRLTLTGRARPLDDLTRTLLLAWLQHRSLRWPGTANPHLIINQQTAMATRAVSENWLTESCRGLTATLEALRVDRQLEEALTHNGDPLHLAAVFGIDDTTAIRYATIARQLLETTAEQHDPAGSREPKGQNGP</sequence>
<evidence type="ECO:0000313" key="3">
    <source>
        <dbReference type="Proteomes" id="UP000331127"/>
    </source>
</evidence>
<dbReference type="OrthoDB" id="3216692at2"/>
<dbReference type="GO" id="GO:0006310">
    <property type="term" value="P:DNA recombination"/>
    <property type="evidence" value="ECO:0007669"/>
    <property type="project" value="UniProtKB-KW"/>
</dbReference>
<protein>
    <recommendedName>
        <fullName evidence="4">Core-binding (CB) domain-containing protein</fullName>
    </recommendedName>
</protein>
<evidence type="ECO:0008006" key="4">
    <source>
        <dbReference type="Google" id="ProtNLM"/>
    </source>
</evidence>
<evidence type="ECO:0000256" key="1">
    <source>
        <dbReference type="ARBA" id="ARBA00023172"/>
    </source>
</evidence>
<keyword evidence="3" id="KW-1185">Reference proteome</keyword>
<dbReference type="RefSeq" id="WP_155354926.1">
    <property type="nucleotide sequence ID" value="NZ_BAAAHL010000069.1"/>
</dbReference>
<name>A0A5M3WL60_9ACTN</name>
<keyword evidence="1" id="KW-0233">DNA recombination</keyword>
<dbReference type="Gene3D" id="1.10.443.10">
    <property type="entry name" value="Intergrase catalytic core"/>
    <property type="match status" value="1"/>
</dbReference>
<proteinExistence type="predicted"/>
<dbReference type="AlphaFoldDB" id="A0A5M3WL60"/>